<feature type="region of interest" description="Disordered" evidence="7">
    <location>
        <begin position="556"/>
        <end position="598"/>
    </location>
</feature>
<comment type="subcellular location">
    <subcellularLocation>
        <location evidence="1">Membrane</location>
    </subcellularLocation>
</comment>
<dbReference type="Proteomes" id="UP001165082">
    <property type="component" value="Unassembled WGS sequence"/>
</dbReference>
<dbReference type="OrthoDB" id="195015at2759"/>
<evidence type="ECO:0000256" key="5">
    <source>
        <dbReference type="ARBA" id="ARBA00023136"/>
    </source>
</evidence>
<gene>
    <name evidence="9" type="ORF">TrRE_jg8505</name>
</gene>
<keyword evidence="6" id="KW-0325">Glycoprotein</keyword>
<sequence length="897" mass="100039">MASQGRQTDMTSAPSVKDYTESEITDERINEGQCHIYFGYFLMFAACAIFSVSMWAYGDESIEAKVERMVKYRTLVEDYESMNFDRFRYNLMPHAKVLHKFYLFHITNADDFLEGKVSSPSVEEKGPYVYEERMLRAHIEFSADKTEISYRTMVKHEFVPDDMWLWKEDDEVTMVDPTYVKAMWNTPEQMGLRGEENLITTKTADKMKEITNFFGNSNGGSKMDNMVEKYYLADMLPGKFFADIMQELWDYLRNMPGARDSDCALTKWFYQELSSNGEQSGFLMKWGGRCAAGSGCISSQKCRGEMNSEGDELLELLDPRICKNPDINSNSNWIPGFDAGSCEDSSGYKMLFNGYSRELFTVELNSHGSFMDDYFDWEGGNGPLGPHRWLDKDNAFKWSLIDPIYKNILNNSIYDKIRSWLQKVEYSSSPVSPPTEFGVWMEREMFESVGDKVSLDLEEATKLLNFFGDIDGDTGFWALYGNGVYSGVENDNVKIPGTNGKVSVKMARAYASYIKDTFVTPRYDKNGLIRTKLASDWILGFNRRTSDSLVSEIFEEGDPRANGGMTGGQEFEHPSDDVGDDDDAPPGDGGGEGEGEDACVEKVGDNVGSCDPLPGCKVEMDRGYAVGAAFDKCERGSEVVFEDEETSGKKDYLVDGGSWYKKKNTYKTGYLNIRQRGQIVAIGGYDRLPAEMFGSEVVFQTAGSDLIGPASSFSGLTDGFAYPPMNDLTICGTLDCRIAQYHPDTSAVLVFKVQGEKKVMGQSCRELVLDEEYLVNTEGGLANPYHDSWSFVDRDMPGLIDVSASQGAPMYLSKPHFYSNGGGGVNFFERYGLDVSGLYPDQALHESSVWAEVSTGMPVQTNLRLQYNILLPPAGGILGEFSGANLAGGGDAVVLPV</sequence>
<protein>
    <submittedName>
        <fullName evidence="9">Uncharacterized protein</fullName>
    </submittedName>
</protein>
<dbReference type="EMBL" id="BRXZ01000952">
    <property type="protein sequence ID" value="GMH58361.1"/>
    <property type="molecule type" value="Genomic_DNA"/>
</dbReference>
<proteinExistence type="inferred from homology"/>
<name>A0A9W6ZUM9_9STRA</name>
<feature type="transmembrane region" description="Helical" evidence="8">
    <location>
        <begin position="37"/>
        <end position="58"/>
    </location>
</feature>
<dbReference type="GO" id="GO:0005737">
    <property type="term" value="C:cytoplasm"/>
    <property type="evidence" value="ECO:0007669"/>
    <property type="project" value="TreeGrafter"/>
</dbReference>
<comment type="caution">
    <text evidence="9">The sequence shown here is derived from an EMBL/GenBank/DDBJ whole genome shotgun (WGS) entry which is preliminary data.</text>
</comment>
<organism evidence="9 10">
    <name type="scientific">Triparma retinervis</name>
    <dbReference type="NCBI Taxonomy" id="2557542"/>
    <lineage>
        <taxon>Eukaryota</taxon>
        <taxon>Sar</taxon>
        <taxon>Stramenopiles</taxon>
        <taxon>Ochrophyta</taxon>
        <taxon>Bolidophyceae</taxon>
        <taxon>Parmales</taxon>
        <taxon>Triparmaceae</taxon>
        <taxon>Triparma</taxon>
    </lineage>
</organism>
<keyword evidence="3 8" id="KW-0812">Transmembrane</keyword>
<comment type="similarity">
    <text evidence="2">Belongs to the CD36 family.</text>
</comment>
<feature type="region of interest" description="Disordered" evidence="7">
    <location>
        <begin position="1"/>
        <end position="24"/>
    </location>
</feature>
<dbReference type="Pfam" id="PF01130">
    <property type="entry name" value="CD36"/>
    <property type="match status" value="2"/>
</dbReference>
<feature type="non-terminal residue" evidence="9">
    <location>
        <position position="1"/>
    </location>
</feature>
<dbReference type="AlphaFoldDB" id="A0A9W6ZUM9"/>
<reference evidence="9" key="1">
    <citation type="submission" date="2022-07" db="EMBL/GenBank/DDBJ databases">
        <title>Genome analysis of Parmales, a sister group of diatoms, reveals the evolutionary specialization of diatoms from phago-mixotrophs to photoautotrophs.</title>
        <authorList>
            <person name="Ban H."/>
            <person name="Sato S."/>
            <person name="Yoshikawa S."/>
            <person name="Kazumasa Y."/>
            <person name="Nakamura Y."/>
            <person name="Ichinomiya M."/>
            <person name="Saitoh K."/>
            <person name="Sato N."/>
            <person name="Blanc-Mathieu R."/>
            <person name="Endo H."/>
            <person name="Kuwata A."/>
            <person name="Ogata H."/>
        </authorList>
    </citation>
    <scope>NUCLEOTIDE SEQUENCE</scope>
</reference>
<dbReference type="GO" id="GO:0016020">
    <property type="term" value="C:membrane"/>
    <property type="evidence" value="ECO:0007669"/>
    <property type="project" value="UniProtKB-SubCell"/>
</dbReference>
<keyword evidence="4 8" id="KW-1133">Transmembrane helix</keyword>
<evidence type="ECO:0000256" key="6">
    <source>
        <dbReference type="ARBA" id="ARBA00023180"/>
    </source>
</evidence>
<keyword evidence="10" id="KW-1185">Reference proteome</keyword>
<evidence type="ECO:0000313" key="9">
    <source>
        <dbReference type="EMBL" id="GMH58361.1"/>
    </source>
</evidence>
<evidence type="ECO:0000256" key="4">
    <source>
        <dbReference type="ARBA" id="ARBA00022989"/>
    </source>
</evidence>
<accession>A0A9W6ZUM9</accession>
<keyword evidence="5 8" id="KW-0472">Membrane</keyword>
<dbReference type="PANTHER" id="PTHR11923">
    <property type="entry name" value="SCAVENGER RECEPTOR CLASS B TYPE-1 SR-B1"/>
    <property type="match status" value="1"/>
</dbReference>
<dbReference type="PANTHER" id="PTHR11923:SF51">
    <property type="entry name" value="LYSOSOME MEMBRANE PROTEIN 2"/>
    <property type="match status" value="1"/>
</dbReference>
<evidence type="ECO:0000256" key="1">
    <source>
        <dbReference type="ARBA" id="ARBA00004370"/>
    </source>
</evidence>
<feature type="compositionally biased region" description="Polar residues" evidence="7">
    <location>
        <begin position="1"/>
        <end position="14"/>
    </location>
</feature>
<evidence type="ECO:0000256" key="8">
    <source>
        <dbReference type="SAM" id="Phobius"/>
    </source>
</evidence>
<feature type="compositionally biased region" description="Acidic residues" evidence="7">
    <location>
        <begin position="577"/>
        <end position="598"/>
    </location>
</feature>
<dbReference type="InterPro" id="IPR002159">
    <property type="entry name" value="CD36_fam"/>
</dbReference>
<evidence type="ECO:0000313" key="10">
    <source>
        <dbReference type="Proteomes" id="UP001165082"/>
    </source>
</evidence>
<evidence type="ECO:0000256" key="7">
    <source>
        <dbReference type="SAM" id="MobiDB-lite"/>
    </source>
</evidence>
<evidence type="ECO:0000256" key="3">
    <source>
        <dbReference type="ARBA" id="ARBA00022692"/>
    </source>
</evidence>
<dbReference type="GO" id="GO:0005044">
    <property type="term" value="F:scavenger receptor activity"/>
    <property type="evidence" value="ECO:0007669"/>
    <property type="project" value="TreeGrafter"/>
</dbReference>
<evidence type="ECO:0000256" key="2">
    <source>
        <dbReference type="ARBA" id="ARBA00010532"/>
    </source>
</evidence>